<proteinExistence type="predicted"/>
<dbReference type="SUPFAM" id="SSF100895">
    <property type="entry name" value="Kazal-type serine protease inhibitors"/>
    <property type="match status" value="1"/>
</dbReference>
<accession>E1ZUL9</accession>
<feature type="chain" id="PRO_5003156635" description="Kazal-like domain-containing protein" evidence="1">
    <location>
        <begin position="26"/>
        <end position="107"/>
    </location>
</feature>
<dbReference type="InParanoid" id="E1ZUL9"/>
<dbReference type="Pfam" id="PF00050">
    <property type="entry name" value="Kazal_1"/>
    <property type="match status" value="1"/>
</dbReference>
<dbReference type="RefSeq" id="XP_005842608.1">
    <property type="nucleotide sequence ID" value="XM_005842551.1"/>
</dbReference>
<dbReference type="KEGG" id="cvr:CHLNCDRAFT_142567"/>
<dbReference type="EMBL" id="GL434109">
    <property type="protein sequence ID" value="EFN50476.1"/>
    <property type="molecule type" value="Genomic_DNA"/>
</dbReference>
<name>E1ZUL9_CHLVA</name>
<dbReference type="SMART" id="SM00280">
    <property type="entry name" value="KAZAL"/>
    <property type="match status" value="1"/>
</dbReference>
<evidence type="ECO:0000313" key="4">
    <source>
        <dbReference type="Proteomes" id="UP000008141"/>
    </source>
</evidence>
<dbReference type="InterPro" id="IPR036058">
    <property type="entry name" value="Kazal_dom_sf"/>
</dbReference>
<evidence type="ECO:0000313" key="3">
    <source>
        <dbReference type="EMBL" id="EFN50476.1"/>
    </source>
</evidence>
<dbReference type="Proteomes" id="UP000008141">
    <property type="component" value="Unassembled WGS sequence"/>
</dbReference>
<feature type="domain" description="Kazal-like" evidence="2">
    <location>
        <begin position="29"/>
        <end position="73"/>
    </location>
</feature>
<protein>
    <recommendedName>
        <fullName evidence="2">Kazal-like domain-containing protein</fullName>
    </recommendedName>
</protein>
<dbReference type="Gene3D" id="3.30.60.30">
    <property type="match status" value="1"/>
</dbReference>
<dbReference type="GeneID" id="17349909"/>
<evidence type="ECO:0000256" key="1">
    <source>
        <dbReference type="SAM" id="SignalP"/>
    </source>
</evidence>
<dbReference type="PROSITE" id="PS00282">
    <property type="entry name" value="KAZAL_1"/>
    <property type="match status" value="1"/>
</dbReference>
<dbReference type="OrthoDB" id="2015928at2759"/>
<reference evidence="3 4" key="1">
    <citation type="journal article" date="2010" name="Plant Cell">
        <title>The Chlorella variabilis NC64A genome reveals adaptation to photosymbiosis, coevolution with viruses, and cryptic sex.</title>
        <authorList>
            <person name="Blanc G."/>
            <person name="Duncan G."/>
            <person name="Agarkova I."/>
            <person name="Borodovsky M."/>
            <person name="Gurnon J."/>
            <person name="Kuo A."/>
            <person name="Lindquist E."/>
            <person name="Lucas S."/>
            <person name="Pangilinan J."/>
            <person name="Polle J."/>
            <person name="Salamov A."/>
            <person name="Terry A."/>
            <person name="Yamada T."/>
            <person name="Dunigan D.D."/>
            <person name="Grigoriev I.V."/>
            <person name="Claverie J.M."/>
            <person name="Van Etten J.L."/>
        </authorList>
    </citation>
    <scope>NUCLEOTIDE SEQUENCE [LARGE SCALE GENOMIC DNA]</scope>
    <source>
        <strain evidence="3 4">NC64A</strain>
    </source>
</reference>
<gene>
    <name evidence="3" type="ORF">CHLNCDRAFT_142567</name>
</gene>
<sequence length="107" mass="11312">MRTVAGHRVAAGVLVLLAAAAGAAAAYERHGADFCNCPETNTPVCGTDQQTYLNDCIRACANAIKLSDGPCDPDCYPPEDQNENGDWESRDPVCASGITYKNMAEAM</sequence>
<feature type="signal peptide" evidence="1">
    <location>
        <begin position="1"/>
        <end position="25"/>
    </location>
</feature>
<dbReference type="AlphaFoldDB" id="E1ZUL9"/>
<dbReference type="PROSITE" id="PS51465">
    <property type="entry name" value="KAZAL_2"/>
    <property type="match status" value="1"/>
</dbReference>
<organism evidence="4">
    <name type="scientific">Chlorella variabilis</name>
    <name type="common">Green alga</name>
    <dbReference type="NCBI Taxonomy" id="554065"/>
    <lineage>
        <taxon>Eukaryota</taxon>
        <taxon>Viridiplantae</taxon>
        <taxon>Chlorophyta</taxon>
        <taxon>core chlorophytes</taxon>
        <taxon>Trebouxiophyceae</taxon>
        <taxon>Chlorellales</taxon>
        <taxon>Chlorellaceae</taxon>
        <taxon>Chlorella clade</taxon>
        <taxon>Chlorella</taxon>
    </lineage>
</organism>
<dbReference type="InterPro" id="IPR002350">
    <property type="entry name" value="Kazal_dom"/>
</dbReference>
<keyword evidence="1" id="KW-0732">Signal</keyword>
<evidence type="ECO:0000259" key="2">
    <source>
        <dbReference type="PROSITE" id="PS51465"/>
    </source>
</evidence>
<feature type="non-terminal residue" evidence="3">
    <location>
        <position position="107"/>
    </location>
</feature>
<keyword evidence="4" id="KW-1185">Reference proteome</keyword>